<feature type="compositionally biased region" description="Basic and acidic residues" evidence="1">
    <location>
        <begin position="316"/>
        <end position="332"/>
    </location>
</feature>
<dbReference type="InterPro" id="IPR011992">
    <property type="entry name" value="EF-hand-dom_pair"/>
</dbReference>
<dbReference type="Gene3D" id="1.20.920.20">
    <property type="match status" value="1"/>
</dbReference>
<evidence type="ECO:0000256" key="1">
    <source>
        <dbReference type="SAM" id="MobiDB-lite"/>
    </source>
</evidence>
<gene>
    <name evidence="2" type="ORF">EB796_002560</name>
</gene>
<dbReference type="AlphaFoldDB" id="A0A7J7KL84"/>
<name>A0A7J7KL84_BUGNE</name>
<feature type="compositionally biased region" description="Basic and acidic residues" evidence="1">
    <location>
        <begin position="249"/>
        <end position="267"/>
    </location>
</feature>
<dbReference type="Proteomes" id="UP000593567">
    <property type="component" value="Unassembled WGS sequence"/>
</dbReference>
<feature type="region of interest" description="Disordered" evidence="1">
    <location>
        <begin position="288"/>
        <end position="332"/>
    </location>
</feature>
<evidence type="ECO:0000313" key="3">
    <source>
        <dbReference type="Proteomes" id="UP000593567"/>
    </source>
</evidence>
<keyword evidence="3" id="KW-1185">Reference proteome</keyword>
<organism evidence="2 3">
    <name type="scientific">Bugula neritina</name>
    <name type="common">Brown bryozoan</name>
    <name type="synonym">Sertularia neritina</name>
    <dbReference type="NCBI Taxonomy" id="10212"/>
    <lineage>
        <taxon>Eukaryota</taxon>
        <taxon>Metazoa</taxon>
        <taxon>Spiralia</taxon>
        <taxon>Lophotrochozoa</taxon>
        <taxon>Bryozoa</taxon>
        <taxon>Gymnolaemata</taxon>
        <taxon>Cheilostomatida</taxon>
        <taxon>Flustrina</taxon>
        <taxon>Buguloidea</taxon>
        <taxon>Bugulidae</taxon>
        <taxon>Bugula</taxon>
    </lineage>
</organism>
<feature type="compositionally biased region" description="Basic and acidic residues" evidence="1">
    <location>
        <begin position="288"/>
        <end position="309"/>
    </location>
</feature>
<dbReference type="SUPFAM" id="SSF47473">
    <property type="entry name" value="EF-hand"/>
    <property type="match status" value="1"/>
</dbReference>
<dbReference type="Gene3D" id="1.10.238.10">
    <property type="entry name" value="EF-hand"/>
    <property type="match status" value="1"/>
</dbReference>
<dbReference type="OrthoDB" id="6129702at2759"/>
<protein>
    <submittedName>
        <fullName evidence="2">Uncharacterized protein</fullName>
    </submittedName>
</protein>
<accession>A0A7J7KL84</accession>
<reference evidence="2" key="1">
    <citation type="submission" date="2020-06" db="EMBL/GenBank/DDBJ databases">
        <title>Draft genome of Bugula neritina, a colonial animal packing powerful symbionts and potential medicines.</title>
        <authorList>
            <person name="Rayko M."/>
        </authorList>
    </citation>
    <scope>NUCLEOTIDE SEQUENCE [LARGE SCALE GENOMIC DNA]</scope>
    <source>
        <strain evidence="2">Kwan_BN1</strain>
    </source>
</reference>
<comment type="caution">
    <text evidence="2">The sequence shown here is derived from an EMBL/GenBank/DDBJ whole genome shotgun (WGS) entry which is preliminary data.</text>
</comment>
<evidence type="ECO:0000313" key="2">
    <source>
        <dbReference type="EMBL" id="KAF6039123.1"/>
    </source>
</evidence>
<feature type="region of interest" description="Disordered" evidence="1">
    <location>
        <begin position="244"/>
        <end position="267"/>
    </location>
</feature>
<proteinExistence type="predicted"/>
<dbReference type="EMBL" id="VXIV02000302">
    <property type="protein sequence ID" value="KAF6039123.1"/>
    <property type="molecule type" value="Genomic_DNA"/>
</dbReference>
<sequence>MLKGGESIHIELVFCNPNNDESISCNSQYFAYSMSLDTANIFAFYFVSIMCKQFYIYVLKYSNGVCLYFFCLQFVKYTLHLFRWHSNALGVMATSQSEAVKKLFSLVDEGMTGELNADQVQAVHDTIRMGGVSLPQVKAAMLYVCSDPNVCEDWELIDLLKEMDRRYFLIQDFRWEFSMLDVDRTDTITEDQARWFLQAVHGQHFSHRKWNSFINSRPAPGAKISFAEIEVELCNIPSYADVLEEEEEETRKKEEAERKKRLAQEERKRMKEKLEEDRLRLLEEQKMREEEKLRQEEEKRHKAEQEMKQVEAAAKAAEEEAERARLEAEEKKRREEERVLPSLLVIGWERLEKLRKEAEEKRLKAEEEAKNIEAVAQNAAEEEARAEKLASEAREQLKRVQDAKSKKELEEKEAEALKLKKEMKEKRIRSNLKVAIKKRKKTPLKTGVDDFKKAKLEDHDGDVPTAERLLKQISTRDRLRDAMSLRQIKPLEEAINSVKKSGFETELQPEMIEANNLLLRLRRLERIRAEILELKQSTVAEIRSYSNPPPIVHSVMIATFLILGHLEKETKEWKKVQALVGKTGKDGLKRRCLAYDPQTLANNMDIAKKAKEKMMAFELDDVRDVSAGAATFYLWGSNMIEEAEMMEQQKKRDSERKDDD</sequence>